<feature type="compositionally biased region" description="Acidic residues" evidence="2">
    <location>
        <begin position="31"/>
        <end position="47"/>
    </location>
</feature>
<feature type="compositionally biased region" description="Basic residues" evidence="2">
    <location>
        <begin position="1"/>
        <end position="12"/>
    </location>
</feature>
<evidence type="ECO:0000313" key="4">
    <source>
        <dbReference type="Proteomes" id="UP000424527"/>
    </source>
</evidence>
<accession>A0A6G0HG55</accession>
<feature type="region of interest" description="Disordered" evidence="2">
    <location>
        <begin position="1"/>
        <end position="73"/>
    </location>
</feature>
<sequence>MSKTKGKSRKLTKTAELDSEQDNESAKLTDELSEVAEEPAELAEELIEPTGERGKTRQETRLCQAEKETQRPAQQMADLEIVLKEIREFRRENLENLKEIRGDIRKTNERIDEAEKRVAETEERIQHLEEATLELLELQKQVTRMTDLEGRSRRENVRIHGVKEGAEGNAQSMVTFVETLLREKLALPSSFELRIE</sequence>
<proteinExistence type="predicted"/>
<evidence type="ECO:0000256" key="1">
    <source>
        <dbReference type="SAM" id="Coils"/>
    </source>
</evidence>
<dbReference type="Gene3D" id="3.30.70.1820">
    <property type="entry name" value="L1 transposable element, RRM domain"/>
    <property type="match status" value="1"/>
</dbReference>
<name>A0A6G0HG55_LARCR</name>
<feature type="compositionally biased region" description="Basic and acidic residues" evidence="2">
    <location>
        <begin position="50"/>
        <end position="70"/>
    </location>
</feature>
<gene>
    <name evidence="3" type="ORF">D5F01_LYC23709</name>
</gene>
<dbReference type="Proteomes" id="UP000424527">
    <property type="component" value="Unassembled WGS sequence"/>
</dbReference>
<feature type="coiled-coil region" evidence="1">
    <location>
        <begin position="97"/>
        <end position="148"/>
    </location>
</feature>
<evidence type="ECO:0000256" key="2">
    <source>
        <dbReference type="SAM" id="MobiDB-lite"/>
    </source>
</evidence>
<keyword evidence="1" id="KW-0175">Coiled coil</keyword>
<dbReference type="EMBL" id="REGW02000026">
    <property type="protein sequence ID" value="KAE8278219.1"/>
    <property type="molecule type" value="Genomic_DNA"/>
</dbReference>
<comment type="caution">
    <text evidence="3">The sequence shown here is derived from an EMBL/GenBank/DDBJ whole genome shotgun (WGS) entry which is preliminary data.</text>
</comment>
<organism evidence="3 4">
    <name type="scientific">Larimichthys crocea</name>
    <name type="common">Large yellow croaker</name>
    <name type="synonym">Pseudosciaena crocea</name>
    <dbReference type="NCBI Taxonomy" id="215358"/>
    <lineage>
        <taxon>Eukaryota</taxon>
        <taxon>Metazoa</taxon>
        <taxon>Chordata</taxon>
        <taxon>Craniata</taxon>
        <taxon>Vertebrata</taxon>
        <taxon>Euteleostomi</taxon>
        <taxon>Actinopterygii</taxon>
        <taxon>Neopterygii</taxon>
        <taxon>Teleostei</taxon>
        <taxon>Neoteleostei</taxon>
        <taxon>Acanthomorphata</taxon>
        <taxon>Eupercaria</taxon>
        <taxon>Sciaenidae</taxon>
        <taxon>Larimichthys</taxon>
    </lineage>
</organism>
<keyword evidence="4" id="KW-1185">Reference proteome</keyword>
<protein>
    <submittedName>
        <fullName evidence="3">Uncharacterized protein</fullName>
    </submittedName>
</protein>
<dbReference type="AlphaFoldDB" id="A0A6G0HG55"/>
<evidence type="ECO:0000313" key="3">
    <source>
        <dbReference type="EMBL" id="KAE8278219.1"/>
    </source>
</evidence>
<reference evidence="3 4" key="1">
    <citation type="submission" date="2019-07" db="EMBL/GenBank/DDBJ databases">
        <title>Chromosome genome assembly for large yellow croaker.</title>
        <authorList>
            <person name="Xiao S."/>
        </authorList>
    </citation>
    <scope>NUCLEOTIDE SEQUENCE [LARGE SCALE GENOMIC DNA]</scope>
    <source>
        <strain evidence="3">JMULYC20181020</strain>
        <tissue evidence="3">Muscle</tissue>
    </source>
</reference>